<comment type="caution">
    <text evidence="2">The sequence shown here is derived from an EMBL/GenBank/DDBJ whole genome shotgun (WGS) entry which is preliminary data.</text>
</comment>
<keyword evidence="3" id="KW-1185">Reference proteome</keyword>
<organism evidence="2 3">
    <name type="scientific">Hwanghaeella grinnelliae</name>
    <dbReference type="NCBI Taxonomy" id="2500179"/>
    <lineage>
        <taxon>Bacteria</taxon>
        <taxon>Pseudomonadati</taxon>
        <taxon>Pseudomonadota</taxon>
        <taxon>Alphaproteobacteria</taxon>
        <taxon>Rhodospirillales</taxon>
        <taxon>Rhodospirillaceae</taxon>
        <taxon>Hwanghaeella</taxon>
    </lineage>
</organism>
<evidence type="ECO:0008006" key="4">
    <source>
        <dbReference type="Google" id="ProtNLM"/>
    </source>
</evidence>
<evidence type="ECO:0000256" key="1">
    <source>
        <dbReference type="SAM" id="Coils"/>
    </source>
</evidence>
<sequence length="405" mass="43506">MGKKAYAKLTANQTEDIERGEIWPLHFTILVGKVLSSCYPKAQRSRAVANPEHLKKLKEGVETWNEWRESLGYDFTPDLTEADLSGADLRGAALVKADLTKADLGDADLSWANLSGALLIGTGLKGVNLSRADLREANLIGATLSWADLTGTNLRGANLSETDFGAVDLTEANLRETDLRGADLREAQLIRADLGAADLTGTDLRGVSLQEANLIGVKYDTSTIWPEGFTPPEQDPEPAHNPVGQASLPKVLTQTAKAFDQGQTVRWLIAGAITETNGQIEDELNGLSNLRDKIREQQATIEKLSKALEAERSSGVQVKAENEALIKKIETLTDELKGARANTFTKKVLDNAAKGLGSTLGLGVGAGILALASNMDLFIASLSELLELFKTANETLPNPNEPLDI</sequence>
<protein>
    <recommendedName>
        <fullName evidence="4">Pentapeptide repeat-containing protein</fullName>
    </recommendedName>
</protein>
<gene>
    <name evidence="2" type="ORF">EOI86_16170</name>
</gene>
<dbReference type="PANTHER" id="PTHR14136:SF17">
    <property type="entry name" value="BTB_POZ DOMAIN-CONTAINING PROTEIN KCTD9"/>
    <property type="match status" value="1"/>
</dbReference>
<reference evidence="3" key="1">
    <citation type="submission" date="2019-01" db="EMBL/GenBank/DDBJ databases">
        <title>Gri0909 isolated from a small marine red alga.</title>
        <authorList>
            <person name="Kim J."/>
            <person name="Jeong S.E."/>
            <person name="Jeon C.O."/>
        </authorList>
    </citation>
    <scope>NUCLEOTIDE SEQUENCE [LARGE SCALE GENOMIC DNA]</scope>
    <source>
        <strain evidence="3">Gri0909</strain>
    </source>
</reference>
<keyword evidence="1" id="KW-0175">Coiled coil</keyword>
<accession>A0A437QQB0</accession>
<dbReference type="PANTHER" id="PTHR14136">
    <property type="entry name" value="BTB_POZ DOMAIN-CONTAINING PROTEIN KCTD9"/>
    <property type="match status" value="1"/>
</dbReference>
<name>A0A437QQB0_9PROT</name>
<dbReference type="InterPro" id="IPR001646">
    <property type="entry name" value="5peptide_repeat"/>
</dbReference>
<feature type="coiled-coil region" evidence="1">
    <location>
        <begin position="277"/>
        <end position="342"/>
    </location>
</feature>
<dbReference type="Proteomes" id="UP000287447">
    <property type="component" value="Unassembled WGS sequence"/>
</dbReference>
<dbReference type="InterPro" id="IPR051082">
    <property type="entry name" value="Pentapeptide-BTB/POZ_domain"/>
</dbReference>
<evidence type="ECO:0000313" key="2">
    <source>
        <dbReference type="EMBL" id="RVU36708.1"/>
    </source>
</evidence>
<dbReference type="AlphaFoldDB" id="A0A437QQB0"/>
<dbReference type="EMBL" id="SADE01000002">
    <property type="protein sequence ID" value="RVU36708.1"/>
    <property type="molecule type" value="Genomic_DNA"/>
</dbReference>
<evidence type="ECO:0000313" key="3">
    <source>
        <dbReference type="Proteomes" id="UP000287447"/>
    </source>
</evidence>
<proteinExistence type="predicted"/>
<dbReference type="Pfam" id="PF00805">
    <property type="entry name" value="Pentapeptide"/>
    <property type="match status" value="3"/>
</dbReference>
<dbReference type="SUPFAM" id="SSF141571">
    <property type="entry name" value="Pentapeptide repeat-like"/>
    <property type="match status" value="1"/>
</dbReference>
<dbReference type="Gene3D" id="2.160.20.80">
    <property type="entry name" value="E3 ubiquitin-protein ligase SopA"/>
    <property type="match status" value="1"/>
</dbReference>